<dbReference type="InterPro" id="IPR001375">
    <property type="entry name" value="Peptidase_S9_cat"/>
</dbReference>
<proteinExistence type="predicted"/>
<dbReference type="InterPro" id="IPR016130">
    <property type="entry name" value="Tyr_Pase_AS"/>
</dbReference>
<dbReference type="PANTHER" id="PTHR31126">
    <property type="entry name" value="TYROSINE-PROTEIN PHOSPHATASE"/>
    <property type="match status" value="1"/>
</dbReference>
<keyword evidence="3" id="KW-1185">Reference proteome</keyword>
<dbReference type="Gene3D" id="3.40.50.1820">
    <property type="entry name" value="alpha/beta hydrolase"/>
    <property type="match status" value="1"/>
</dbReference>
<dbReference type="GeneID" id="66115311"/>
<evidence type="ECO:0000313" key="3">
    <source>
        <dbReference type="Proteomes" id="UP000790833"/>
    </source>
</evidence>
<dbReference type="SUPFAM" id="SSF53474">
    <property type="entry name" value="alpha/beta-Hydrolases"/>
    <property type="match status" value="1"/>
</dbReference>
<dbReference type="GO" id="GO:0004721">
    <property type="term" value="F:phosphoprotein phosphatase activity"/>
    <property type="evidence" value="ECO:0007669"/>
    <property type="project" value="InterPro"/>
</dbReference>
<dbReference type="Pfam" id="PF00326">
    <property type="entry name" value="Peptidase_S9"/>
    <property type="match status" value="1"/>
</dbReference>
<evidence type="ECO:0000313" key="2">
    <source>
        <dbReference type="EMBL" id="KAG7192219.1"/>
    </source>
</evidence>
<dbReference type="Proteomes" id="UP000790833">
    <property type="component" value="Unassembled WGS sequence"/>
</dbReference>
<reference evidence="2" key="1">
    <citation type="submission" date="2021-03" db="EMBL/GenBank/DDBJ databases">
        <authorList>
            <person name="Palmer J.M."/>
        </authorList>
    </citation>
    <scope>NUCLEOTIDE SEQUENCE</scope>
    <source>
        <strain evidence="2">ARV_011</strain>
    </source>
</reference>
<dbReference type="PANTHER" id="PTHR31126:SF1">
    <property type="entry name" value="TYROSINE SPECIFIC PROTEIN PHOSPHATASES DOMAIN-CONTAINING PROTEIN"/>
    <property type="match status" value="1"/>
</dbReference>
<accession>A0A9P7V6D4</accession>
<dbReference type="Gene3D" id="3.90.190.10">
    <property type="entry name" value="Protein tyrosine phosphatase superfamily"/>
    <property type="match status" value="1"/>
</dbReference>
<dbReference type="RefSeq" id="XP_043047769.1">
    <property type="nucleotide sequence ID" value="XM_043192714.1"/>
</dbReference>
<feature type="domain" description="Peptidase S9 prolyl oligopeptidase catalytic" evidence="1">
    <location>
        <begin position="75"/>
        <end position="277"/>
    </location>
</feature>
<dbReference type="OrthoDB" id="449382at2759"/>
<dbReference type="SUPFAM" id="SSF52799">
    <property type="entry name" value="(Phosphotyrosine protein) phosphatases II"/>
    <property type="match status" value="1"/>
</dbReference>
<comment type="caution">
    <text evidence="2">The sequence shown here is derived from an EMBL/GenBank/DDBJ whole genome shotgun (WGS) entry which is preliminary data.</text>
</comment>
<dbReference type="Pfam" id="PF13350">
    <property type="entry name" value="Y_phosphatase3"/>
    <property type="match status" value="1"/>
</dbReference>
<evidence type="ECO:0000259" key="1">
    <source>
        <dbReference type="Pfam" id="PF00326"/>
    </source>
</evidence>
<dbReference type="PROSITE" id="PS00383">
    <property type="entry name" value="TYR_PHOSPHATASE_1"/>
    <property type="match status" value="1"/>
</dbReference>
<dbReference type="InterPro" id="IPR026893">
    <property type="entry name" value="Tyr/Ser_Pase_IphP-type"/>
</dbReference>
<organism evidence="2 3">
    <name type="scientific">Scheffersomyces spartinae</name>
    <dbReference type="NCBI Taxonomy" id="45513"/>
    <lineage>
        <taxon>Eukaryota</taxon>
        <taxon>Fungi</taxon>
        <taxon>Dikarya</taxon>
        <taxon>Ascomycota</taxon>
        <taxon>Saccharomycotina</taxon>
        <taxon>Pichiomycetes</taxon>
        <taxon>Debaryomycetaceae</taxon>
        <taxon>Scheffersomyces</taxon>
    </lineage>
</organism>
<dbReference type="AlphaFoldDB" id="A0A9P7V6D4"/>
<protein>
    <recommendedName>
        <fullName evidence="1">Peptidase S9 prolyl oligopeptidase catalytic domain-containing protein</fullName>
    </recommendedName>
</protein>
<name>A0A9P7V6D4_9ASCO</name>
<sequence>MTISPDPKYTVEPPHEIEVRLPNGVSGTIAIPHATAFDGDFVDGLHPPTHKCAIILHGQGGHRDYCYQKHLAHRLARDLGMYSLRIDFRGCGESEDIADPMVGRVLESDIEDIEECCRYMIDSSLNPLGTSFTILSIVGHSRGGVAMFLWACKQLKLTNGGITVPNLINCSARFVSHTVTGRYGFKQDSVLISQYRYGRYQPVPFTKKELESLATADLEPIKDLPLDTSVLSVYGMNDSIIPPNDCQHYANALNRGPFSHRLELIPDASHNFFGSTQVKDLDAHEILRLPITKYNVFNYNYLVVDNIIDFLQPENELQRFVAASRNVGHLPRWKKVEGISNFRDMGGWKINLPRFHGPGKTVYVKPNFLYRCALTSHVTEAGVATMKNELGIHAVFDLRSDGEIEKDGAPRELIEKHGIKWIHAPVFTSDDYSPQAIAMRYTNLLTCWSTYVNVYDNMLENGVSCFRLIFEYIRDEQKPFVFHCTAGKDRTGILGMLILLLVGVDKNTLAREYELTTVGLRPDHPKLKEGFMKVVDKFKSDNEDVSDFEQLISQGRSSFNIYEDGFNNLISSRYEAMLSTIEMFNNPNEKYGGIVNYMKEYLKFLDDDIRTIYNVLVSTSPSFSFSGNLEFVHSTKTNEAKL</sequence>
<gene>
    <name evidence="2" type="ORF">KQ657_001937</name>
</gene>
<dbReference type="InterPro" id="IPR029058">
    <property type="entry name" value="AB_hydrolase_fold"/>
</dbReference>
<dbReference type="InterPro" id="IPR029021">
    <property type="entry name" value="Prot-tyrosine_phosphatase-like"/>
</dbReference>
<dbReference type="EMBL" id="JAHMUF010000019">
    <property type="protein sequence ID" value="KAG7192219.1"/>
    <property type="molecule type" value="Genomic_DNA"/>
</dbReference>